<sequence>MNETSPLSSLTPVQIKQLQRVFYALDKNANGRVSDSDVAEALRNLGVKDAEAEAKTCFEGAPSSTYETMSFLTMMSGVMEPFSDTRKLSEAFESFDEKDEGFVDVDMIREILNHNEAWVCKALRRRSGPMRLHQCNGSYIQINTWLVPTFLDRTHKRFDYRKFLSTLGMCEWKDLVA</sequence>
<dbReference type="SUPFAM" id="SSF47473">
    <property type="entry name" value="EF-hand"/>
    <property type="match status" value="1"/>
</dbReference>
<dbReference type="PROSITE" id="PS50222">
    <property type="entry name" value="EF_HAND_2"/>
    <property type="match status" value="1"/>
</dbReference>
<dbReference type="InterPro" id="IPR050403">
    <property type="entry name" value="Myosin_RLC"/>
</dbReference>
<dbReference type="STRING" id="425265.A8Q891"/>
<name>A8Q891_MALGO</name>
<dbReference type="Proteomes" id="UP000008837">
    <property type="component" value="Unassembled WGS sequence"/>
</dbReference>
<evidence type="ECO:0000256" key="2">
    <source>
        <dbReference type="ARBA" id="ARBA00022837"/>
    </source>
</evidence>
<dbReference type="AlphaFoldDB" id="A8Q891"/>
<dbReference type="OMA" id="THMARIL"/>
<dbReference type="GeneID" id="5853989"/>
<dbReference type="PANTHER" id="PTHR23049">
    <property type="entry name" value="MYOSIN REGULATORY LIGHT CHAIN 2"/>
    <property type="match status" value="1"/>
</dbReference>
<comment type="caution">
    <text evidence="4">The sequence shown here is derived from an EMBL/GenBank/DDBJ whole genome shotgun (WGS) entry which is preliminary data.</text>
</comment>
<proteinExistence type="predicted"/>
<dbReference type="VEuPathDB" id="FungiDB:MGL_3227"/>
<dbReference type="KEGG" id="mgl:MGL_3227"/>
<keyword evidence="1" id="KW-0677">Repeat</keyword>
<evidence type="ECO:0000313" key="4">
    <source>
        <dbReference type="EMBL" id="EDP42469.1"/>
    </source>
</evidence>
<dbReference type="OrthoDB" id="429467at2759"/>
<dbReference type="GO" id="GO:0005509">
    <property type="term" value="F:calcium ion binding"/>
    <property type="evidence" value="ECO:0007669"/>
    <property type="project" value="InterPro"/>
</dbReference>
<dbReference type="InterPro" id="IPR002048">
    <property type="entry name" value="EF_hand_dom"/>
</dbReference>
<dbReference type="RefSeq" id="XP_001729683.1">
    <property type="nucleotide sequence ID" value="XM_001729631.1"/>
</dbReference>
<dbReference type="Gene3D" id="1.10.238.10">
    <property type="entry name" value="EF-hand"/>
    <property type="match status" value="1"/>
</dbReference>
<dbReference type="InParanoid" id="A8Q891"/>
<evidence type="ECO:0000259" key="3">
    <source>
        <dbReference type="PROSITE" id="PS50222"/>
    </source>
</evidence>
<accession>A8Q891</accession>
<organism evidence="4 5">
    <name type="scientific">Malassezia globosa (strain ATCC MYA-4612 / CBS 7966)</name>
    <name type="common">Dandruff-associated fungus</name>
    <dbReference type="NCBI Taxonomy" id="425265"/>
    <lineage>
        <taxon>Eukaryota</taxon>
        <taxon>Fungi</taxon>
        <taxon>Dikarya</taxon>
        <taxon>Basidiomycota</taxon>
        <taxon>Ustilaginomycotina</taxon>
        <taxon>Malasseziomycetes</taxon>
        <taxon>Malasseziales</taxon>
        <taxon>Malasseziaceae</taxon>
        <taxon>Malassezia</taxon>
    </lineage>
</organism>
<feature type="domain" description="EF-hand" evidence="3">
    <location>
        <begin position="13"/>
        <end position="48"/>
    </location>
</feature>
<dbReference type="PROSITE" id="PS00018">
    <property type="entry name" value="EF_HAND_1"/>
    <property type="match status" value="1"/>
</dbReference>
<keyword evidence="2" id="KW-0106">Calcium</keyword>
<dbReference type="InterPro" id="IPR011992">
    <property type="entry name" value="EF-hand-dom_pair"/>
</dbReference>
<dbReference type="EMBL" id="AAYY01000011">
    <property type="protein sequence ID" value="EDP42469.1"/>
    <property type="molecule type" value="Genomic_DNA"/>
</dbReference>
<protein>
    <recommendedName>
        <fullName evidence="3">EF-hand domain-containing protein</fullName>
    </recommendedName>
</protein>
<keyword evidence="5" id="KW-1185">Reference proteome</keyword>
<reference evidence="4 5" key="1">
    <citation type="journal article" date="2007" name="Proc. Natl. Acad. Sci. U.S.A.">
        <title>Dandruff-associated Malassezia genomes reveal convergent and divergent virulence traits shared with plant and human fungal pathogens.</title>
        <authorList>
            <person name="Xu J."/>
            <person name="Saunders C.W."/>
            <person name="Hu P."/>
            <person name="Grant R.A."/>
            <person name="Boekhout T."/>
            <person name="Kuramae E.E."/>
            <person name="Kronstad J.W."/>
            <person name="Deangelis Y.M."/>
            <person name="Reeder N.L."/>
            <person name="Johnstone K.R."/>
            <person name="Leland M."/>
            <person name="Fieno A.M."/>
            <person name="Begley W.M."/>
            <person name="Sun Y."/>
            <person name="Lacey M.P."/>
            <person name="Chaudhary T."/>
            <person name="Keough T."/>
            <person name="Chu L."/>
            <person name="Sears R."/>
            <person name="Yuan B."/>
            <person name="Dawson T.L.Jr."/>
        </authorList>
    </citation>
    <scope>NUCLEOTIDE SEQUENCE [LARGE SCALE GENOMIC DNA]</scope>
    <source>
        <strain evidence="5">ATCC MYA-4612 / CBS 7966</strain>
    </source>
</reference>
<gene>
    <name evidence="4" type="ORF">MGL_3227</name>
</gene>
<evidence type="ECO:0000256" key="1">
    <source>
        <dbReference type="ARBA" id="ARBA00022737"/>
    </source>
</evidence>
<evidence type="ECO:0000313" key="5">
    <source>
        <dbReference type="Proteomes" id="UP000008837"/>
    </source>
</evidence>
<dbReference type="InterPro" id="IPR018247">
    <property type="entry name" value="EF_Hand_1_Ca_BS"/>
</dbReference>